<organism evidence="2 3">
    <name type="scientific">Sorghum bicolor</name>
    <name type="common">Sorghum</name>
    <name type="synonym">Sorghum vulgare</name>
    <dbReference type="NCBI Taxonomy" id="4558"/>
    <lineage>
        <taxon>Eukaryota</taxon>
        <taxon>Viridiplantae</taxon>
        <taxon>Streptophyta</taxon>
        <taxon>Embryophyta</taxon>
        <taxon>Tracheophyta</taxon>
        <taxon>Spermatophyta</taxon>
        <taxon>Magnoliopsida</taxon>
        <taxon>Liliopsida</taxon>
        <taxon>Poales</taxon>
        <taxon>Poaceae</taxon>
        <taxon>PACMAD clade</taxon>
        <taxon>Panicoideae</taxon>
        <taxon>Andropogonodae</taxon>
        <taxon>Andropogoneae</taxon>
        <taxon>Sorghinae</taxon>
        <taxon>Sorghum</taxon>
    </lineage>
</organism>
<dbReference type="EMBL" id="CM027689">
    <property type="protein sequence ID" value="KAG0515302.1"/>
    <property type="molecule type" value="Genomic_DNA"/>
</dbReference>
<protein>
    <submittedName>
        <fullName evidence="2">Uncharacterized protein</fullName>
    </submittedName>
</protein>
<name>A0A921Q6Y2_SORBI</name>
<accession>A0A921Q6Y2</accession>
<evidence type="ECO:0000313" key="3">
    <source>
        <dbReference type="Proteomes" id="UP000807115"/>
    </source>
</evidence>
<gene>
    <name evidence="2" type="ORF">BDA96_10G266500</name>
</gene>
<reference evidence="2" key="1">
    <citation type="journal article" date="2019" name="BMC Genomics">
        <title>A new reference genome for Sorghum bicolor reveals high levels of sequence similarity between sweet and grain genotypes: implications for the genetics of sugar metabolism.</title>
        <authorList>
            <person name="Cooper E.A."/>
            <person name="Brenton Z.W."/>
            <person name="Flinn B.S."/>
            <person name="Jenkins J."/>
            <person name="Shu S."/>
            <person name="Flowers D."/>
            <person name="Luo F."/>
            <person name="Wang Y."/>
            <person name="Xia P."/>
            <person name="Barry K."/>
            <person name="Daum C."/>
            <person name="Lipzen A."/>
            <person name="Yoshinaga Y."/>
            <person name="Schmutz J."/>
            <person name="Saski C."/>
            <person name="Vermerris W."/>
            <person name="Kresovich S."/>
        </authorList>
    </citation>
    <scope>NUCLEOTIDE SEQUENCE</scope>
</reference>
<feature type="region of interest" description="Disordered" evidence="1">
    <location>
        <begin position="1"/>
        <end position="84"/>
    </location>
</feature>
<comment type="caution">
    <text evidence="2">The sequence shown here is derived from an EMBL/GenBank/DDBJ whole genome shotgun (WGS) entry which is preliminary data.</text>
</comment>
<evidence type="ECO:0000256" key="1">
    <source>
        <dbReference type="SAM" id="MobiDB-lite"/>
    </source>
</evidence>
<reference evidence="2" key="2">
    <citation type="submission" date="2020-10" db="EMBL/GenBank/DDBJ databases">
        <authorList>
            <person name="Cooper E.A."/>
            <person name="Brenton Z.W."/>
            <person name="Flinn B.S."/>
            <person name="Jenkins J."/>
            <person name="Shu S."/>
            <person name="Flowers D."/>
            <person name="Luo F."/>
            <person name="Wang Y."/>
            <person name="Xia P."/>
            <person name="Barry K."/>
            <person name="Daum C."/>
            <person name="Lipzen A."/>
            <person name="Yoshinaga Y."/>
            <person name="Schmutz J."/>
            <person name="Saski C."/>
            <person name="Vermerris W."/>
            <person name="Kresovich S."/>
        </authorList>
    </citation>
    <scope>NUCLEOTIDE SEQUENCE</scope>
</reference>
<sequence length="174" mass="19407">MKLTHTFFQERKQPAIRQNSERRSSSRQPPLMLSCRNAGPSWLRAPNQPGRPPRTMTRARRRAFSERSNSNGLSARHTTAGPGREIGSLQVARFSSGGEFAGEFIAAVGKMDGWMDGWPASRRRGQTQLQGLQLQGTRGDGEEQAKTTTTPTCILLPNAKWPMPCHRDGFAKRF</sequence>
<dbReference type="AlphaFoldDB" id="A0A921Q6Y2"/>
<feature type="compositionally biased region" description="Basic and acidic residues" evidence="1">
    <location>
        <begin position="8"/>
        <end position="24"/>
    </location>
</feature>
<proteinExistence type="predicted"/>
<evidence type="ECO:0000313" key="2">
    <source>
        <dbReference type="EMBL" id="KAG0515302.1"/>
    </source>
</evidence>
<dbReference type="Proteomes" id="UP000807115">
    <property type="component" value="Chromosome 10"/>
</dbReference>
<feature type="compositionally biased region" description="Polar residues" evidence="1">
    <location>
        <begin position="66"/>
        <end position="77"/>
    </location>
</feature>